<comment type="caution">
    <text evidence="2">The sequence shown here is derived from an EMBL/GenBank/DDBJ whole genome shotgun (WGS) entry which is preliminary data.</text>
</comment>
<dbReference type="InterPro" id="IPR025558">
    <property type="entry name" value="DUF4283"/>
</dbReference>
<proteinExistence type="predicted"/>
<accession>A0AAP0G0A7</accession>
<evidence type="ECO:0000313" key="3">
    <source>
        <dbReference type="Proteomes" id="UP001418222"/>
    </source>
</evidence>
<gene>
    <name evidence="2" type="ORF">KSP39_PZI016987</name>
</gene>
<dbReference type="Pfam" id="PF14111">
    <property type="entry name" value="DUF4283"/>
    <property type="match status" value="1"/>
</dbReference>
<dbReference type="Proteomes" id="UP001418222">
    <property type="component" value="Unassembled WGS sequence"/>
</dbReference>
<dbReference type="AlphaFoldDB" id="A0AAP0G0A7"/>
<evidence type="ECO:0000259" key="1">
    <source>
        <dbReference type="Pfam" id="PF14111"/>
    </source>
</evidence>
<reference evidence="2 3" key="1">
    <citation type="journal article" date="2022" name="Nat. Plants">
        <title>Genomes of leafy and leafless Platanthera orchids illuminate the evolution of mycoheterotrophy.</title>
        <authorList>
            <person name="Li M.H."/>
            <person name="Liu K.W."/>
            <person name="Li Z."/>
            <person name="Lu H.C."/>
            <person name="Ye Q.L."/>
            <person name="Zhang D."/>
            <person name="Wang J.Y."/>
            <person name="Li Y.F."/>
            <person name="Zhong Z.M."/>
            <person name="Liu X."/>
            <person name="Yu X."/>
            <person name="Liu D.K."/>
            <person name="Tu X.D."/>
            <person name="Liu B."/>
            <person name="Hao Y."/>
            <person name="Liao X.Y."/>
            <person name="Jiang Y.T."/>
            <person name="Sun W.H."/>
            <person name="Chen J."/>
            <person name="Chen Y.Q."/>
            <person name="Ai Y."/>
            <person name="Zhai J.W."/>
            <person name="Wu S.S."/>
            <person name="Zhou Z."/>
            <person name="Hsiao Y.Y."/>
            <person name="Wu W.L."/>
            <person name="Chen Y.Y."/>
            <person name="Lin Y.F."/>
            <person name="Hsu J.L."/>
            <person name="Li C.Y."/>
            <person name="Wang Z.W."/>
            <person name="Zhao X."/>
            <person name="Zhong W.Y."/>
            <person name="Ma X.K."/>
            <person name="Ma L."/>
            <person name="Huang J."/>
            <person name="Chen G.Z."/>
            <person name="Huang M.Z."/>
            <person name="Huang L."/>
            <person name="Peng D.H."/>
            <person name="Luo Y.B."/>
            <person name="Zou S.Q."/>
            <person name="Chen S.P."/>
            <person name="Lan S."/>
            <person name="Tsai W.C."/>
            <person name="Van de Peer Y."/>
            <person name="Liu Z.J."/>
        </authorList>
    </citation>
    <scope>NUCLEOTIDE SEQUENCE [LARGE SCALE GENOMIC DNA]</scope>
    <source>
        <strain evidence="2">Lor287</strain>
    </source>
</reference>
<dbReference type="EMBL" id="JBBWWQ010000014">
    <property type="protein sequence ID" value="KAK8930534.1"/>
    <property type="molecule type" value="Genomic_DNA"/>
</dbReference>
<feature type="domain" description="DUF4283" evidence="1">
    <location>
        <begin position="129"/>
        <end position="210"/>
    </location>
</feature>
<protein>
    <recommendedName>
        <fullName evidence="1">DUF4283 domain-containing protein</fullName>
    </recommendedName>
</protein>
<organism evidence="2 3">
    <name type="scientific">Platanthera zijinensis</name>
    <dbReference type="NCBI Taxonomy" id="2320716"/>
    <lineage>
        <taxon>Eukaryota</taxon>
        <taxon>Viridiplantae</taxon>
        <taxon>Streptophyta</taxon>
        <taxon>Embryophyta</taxon>
        <taxon>Tracheophyta</taxon>
        <taxon>Spermatophyta</taxon>
        <taxon>Magnoliopsida</taxon>
        <taxon>Liliopsida</taxon>
        <taxon>Asparagales</taxon>
        <taxon>Orchidaceae</taxon>
        <taxon>Orchidoideae</taxon>
        <taxon>Orchideae</taxon>
        <taxon>Orchidinae</taxon>
        <taxon>Platanthera</taxon>
    </lineage>
</organism>
<sequence length="215" mass="23162">MGVRAAVSVWDWAALTSCCHSGRCSSVVLAGSAAISSSLFSIGKKKKASFVPAKKSPEKSVLDGSSMADSVASADDVASVNGSSSCADSAESPSLELNNNVNLELVGNFKNNDGILDLDEDEAAIFGAEFDNALVGRILWKNFKFEWLASQLQARWGAYPSFRINDLGNWCFILFFADKASRDRVWLGGPWHVAGFTVGLDKWTKNSIPSKNPQM</sequence>
<keyword evidence="3" id="KW-1185">Reference proteome</keyword>
<evidence type="ECO:0000313" key="2">
    <source>
        <dbReference type="EMBL" id="KAK8930534.1"/>
    </source>
</evidence>
<name>A0AAP0G0A7_9ASPA</name>